<dbReference type="GO" id="GO:0008146">
    <property type="term" value="F:sulfotransferase activity"/>
    <property type="evidence" value="ECO:0007669"/>
    <property type="project" value="TreeGrafter"/>
</dbReference>
<dbReference type="FunFam" id="3.40.50.720:FF:000080">
    <property type="entry name" value="Thiazole biosynthesis adenylyltransferase ThiF"/>
    <property type="match status" value="1"/>
</dbReference>
<evidence type="ECO:0000313" key="5">
    <source>
        <dbReference type="Proteomes" id="UP000030588"/>
    </source>
</evidence>
<dbReference type="OrthoDB" id="9804286at2"/>
<keyword evidence="6" id="KW-1185">Reference proteome</keyword>
<gene>
    <name evidence="4" type="ORF">G4D61_07830</name>
    <name evidence="3" type="ORF">NG54_08570</name>
</gene>
<dbReference type="RefSeq" id="WP_035354438.1">
    <property type="nucleotide sequence ID" value="NZ_JAAIWK010000010.1"/>
</dbReference>
<comment type="similarity">
    <text evidence="1">Belongs to the HesA/MoeB/ThiF family.</text>
</comment>
<dbReference type="Proteomes" id="UP000030588">
    <property type="component" value="Unassembled WGS sequence"/>
</dbReference>
<sequence>MTVEERYSKQILFDRIGESGQQKISTKTVTVVGLGALGSSSAEMLARAGVGRMNLVDRDYVELTNLHRQQLFTEKDVINKTPKAVAAQKRLQEINSSVEIKSYIQDAGANELEQLAKESDLLIDATDNFETRFMMNDAAVKYNIPLIYGACVGAYGVTYTVIPGKTPCLNCLAKYISLEAMPTCDTVGVIMPVVTQVTSHQVIEALKILTEQTEACRNRLLSFDLWKNQTSSIDPSVLHDIHCPSCGSDRTYPYLQQENIAKTTVLCGRDTVQIRPGKRWRPDFKQLSDRFKTLPGKTMTNDFLLAYEDGNIRFVLFQDGRALIHGTKNVIEAKNIYHRYLS</sequence>
<evidence type="ECO:0000313" key="6">
    <source>
        <dbReference type="Proteomes" id="UP000476934"/>
    </source>
</evidence>
<accession>A0A0A6XZI1</accession>
<reference evidence="4 6" key="3">
    <citation type="submission" date="2020-03" db="EMBL/GenBank/DDBJ databases">
        <title>Bacillus aquiflavi sp. nov., isolated from yellow water of strong flavor Chinese baijiu in Yibin region of China.</title>
        <authorList>
            <person name="Xie J."/>
        </authorList>
    </citation>
    <scope>NUCLEOTIDE SEQUENCE [LARGE SCALE GENOMIC DNA]</scope>
    <source>
        <strain evidence="4 6">Gsoil 114</strain>
    </source>
</reference>
<dbReference type="SUPFAM" id="SSF69572">
    <property type="entry name" value="Activating enzymes of the ubiquitin-like proteins"/>
    <property type="match status" value="1"/>
</dbReference>
<evidence type="ECO:0000313" key="4">
    <source>
        <dbReference type="EMBL" id="NEY19876.1"/>
    </source>
</evidence>
<organism evidence="3 5">
    <name type="scientific">Heyndrickxia ginsengihumi</name>
    <dbReference type="NCBI Taxonomy" id="363870"/>
    <lineage>
        <taxon>Bacteria</taxon>
        <taxon>Bacillati</taxon>
        <taxon>Bacillota</taxon>
        <taxon>Bacilli</taxon>
        <taxon>Bacillales</taxon>
        <taxon>Bacillaceae</taxon>
        <taxon>Heyndrickxia</taxon>
    </lineage>
</organism>
<dbReference type="GO" id="GO:0016779">
    <property type="term" value="F:nucleotidyltransferase activity"/>
    <property type="evidence" value="ECO:0007669"/>
    <property type="project" value="TreeGrafter"/>
</dbReference>
<dbReference type="Gene3D" id="3.40.50.720">
    <property type="entry name" value="NAD(P)-binding Rossmann-like Domain"/>
    <property type="match status" value="1"/>
</dbReference>
<comment type="caution">
    <text evidence="3">The sequence shown here is derived from an EMBL/GenBank/DDBJ whole genome shotgun (WGS) entry which is preliminary data.</text>
</comment>
<reference evidence="4 6" key="2">
    <citation type="submission" date="2020-02" db="EMBL/GenBank/DDBJ databases">
        <authorList>
            <person name="Feng H."/>
        </authorList>
    </citation>
    <scope>NUCLEOTIDE SEQUENCE [LARGE SCALE GENOMIC DNA]</scope>
    <source>
        <strain evidence="4 6">Gsoil 114</strain>
    </source>
</reference>
<dbReference type="InterPro" id="IPR000594">
    <property type="entry name" value="ThiF_NAD_FAD-bd"/>
</dbReference>
<dbReference type="STRING" id="363870.NG54_08570"/>
<protein>
    <submittedName>
        <fullName evidence="3">Thiamine biosynthesis protein MoeB</fullName>
    </submittedName>
</protein>
<dbReference type="Pfam" id="PF00899">
    <property type="entry name" value="ThiF"/>
    <property type="match status" value="1"/>
</dbReference>
<evidence type="ECO:0000259" key="2">
    <source>
        <dbReference type="Pfam" id="PF00899"/>
    </source>
</evidence>
<feature type="domain" description="THIF-type NAD/FAD binding fold" evidence="2">
    <location>
        <begin position="7"/>
        <end position="235"/>
    </location>
</feature>
<dbReference type="GO" id="GO:0005829">
    <property type="term" value="C:cytosol"/>
    <property type="evidence" value="ECO:0007669"/>
    <property type="project" value="TreeGrafter"/>
</dbReference>
<dbReference type="InterPro" id="IPR045886">
    <property type="entry name" value="ThiF/MoeB/HesA"/>
</dbReference>
<evidence type="ECO:0000313" key="3">
    <source>
        <dbReference type="EMBL" id="KHD85517.1"/>
    </source>
</evidence>
<dbReference type="GO" id="GO:0008641">
    <property type="term" value="F:ubiquitin-like modifier activating enzyme activity"/>
    <property type="evidence" value="ECO:0007669"/>
    <property type="project" value="InterPro"/>
</dbReference>
<dbReference type="InterPro" id="IPR035985">
    <property type="entry name" value="Ubiquitin-activating_enz"/>
</dbReference>
<dbReference type="GO" id="GO:0004792">
    <property type="term" value="F:thiosulfate-cyanide sulfurtransferase activity"/>
    <property type="evidence" value="ECO:0007669"/>
    <property type="project" value="TreeGrafter"/>
</dbReference>
<dbReference type="PANTHER" id="PTHR10953">
    <property type="entry name" value="UBIQUITIN-ACTIVATING ENZYME E1"/>
    <property type="match status" value="1"/>
</dbReference>
<dbReference type="Proteomes" id="UP000476934">
    <property type="component" value="Unassembled WGS sequence"/>
</dbReference>
<dbReference type="CDD" id="cd00757">
    <property type="entry name" value="ThiF_MoeB_HesA_family"/>
    <property type="match status" value="1"/>
</dbReference>
<name>A0A0A6XZI1_9BACI</name>
<dbReference type="EMBL" id="JAAIWK010000010">
    <property type="protein sequence ID" value="NEY19876.1"/>
    <property type="molecule type" value="Genomic_DNA"/>
</dbReference>
<dbReference type="EMBL" id="JRUN01000021">
    <property type="protein sequence ID" value="KHD85517.1"/>
    <property type="molecule type" value="Genomic_DNA"/>
</dbReference>
<reference evidence="3 5" key="1">
    <citation type="submission" date="2014-10" db="EMBL/GenBank/DDBJ databases">
        <title>Draft genome of phytase producing Bacillus ginsengihumi strain M2.11.</title>
        <authorList>
            <person name="Toymentseva A."/>
            <person name="Boulygina E.A."/>
            <person name="Kazakov S.V."/>
            <person name="Kayumov I."/>
            <person name="Suleimanova A.D."/>
            <person name="Mardanova A.M."/>
            <person name="Maria S.N."/>
            <person name="Sergey M.Y."/>
            <person name="Sharipova M.R."/>
        </authorList>
    </citation>
    <scope>NUCLEOTIDE SEQUENCE [LARGE SCALE GENOMIC DNA]</scope>
    <source>
        <strain evidence="3 5">M2.11</strain>
    </source>
</reference>
<dbReference type="AlphaFoldDB" id="A0A0A6XZI1"/>
<dbReference type="PANTHER" id="PTHR10953:SF102">
    <property type="entry name" value="ADENYLYLTRANSFERASE AND SULFURTRANSFERASE MOCS3"/>
    <property type="match status" value="1"/>
</dbReference>
<proteinExistence type="inferred from homology"/>
<evidence type="ECO:0000256" key="1">
    <source>
        <dbReference type="ARBA" id="ARBA00009919"/>
    </source>
</evidence>